<feature type="domain" description="Carbohydrate kinase FGGY C-terminal" evidence="6">
    <location>
        <begin position="260"/>
        <end position="455"/>
    </location>
</feature>
<dbReference type="GO" id="GO:0016301">
    <property type="term" value="F:kinase activity"/>
    <property type="evidence" value="ECO:0007669"/>
    <property type="project" value="UniProtKB-KW"/>
</dbReference>
<dbReference type="InterPro" id="IPR018485">
    <property type="entry name" value="FGGY_C"/>
</dbReference>
<dbReference type="RefSeq" id="WP_229345656.1">
    <property type="nucleotide sequence ID" value="NZ_JAJFAT010000009.1"/>
</dbReference>
<dbReference type="Pfam" id="PF00370">
    <property type="entry name" value="FGGY_N"/>
    <property type="match status" value="1"/>
</dbReference>
<sequence>MSQKIIAWDLGTGGNKTSLYDINGRCLDETYESYETTYPHHGWHEQKPNDWWQAVVSSTKRLLDKENVDKDEIVACGISGHSLGVVPISKAGELLRETTPIWSDGRAVKQADKFFERYDEKEWYKITGNGFGPQLYSVFKIMWYKDNEPEMYKNIDKVIGTKDYINYKLTGNIFTDQSYASGSGVYNLKEGRYEDDLIEASNLPSSIFPEIVASTEVIGTIKKEIAAEIGLNPSTKVVAGGVDNSCMALGALAYKEGRIYNSLGSSSWIAVSSSEPLLEVNSRPYVFDHVVPGMFASALAIASAGTSFEWVKNNMAKDLINKAERENINVYDLIDEEAASSPVGANKLIFNPSLGGGMPMDKSPNIRGAFIGLDLKHTRADILRSSMEGISMGLRLCLNRLRRMTDIKDEILLVGGGSKSALWRQIYADLYEMKIIKSNIDQQAAALGAAAVAAVGTGLWENFDKIDQVHDITEEVRPILENVKKYNKLLKIYKKAAEYQADLGDSLISLEL</sequence>
<dbReference type="InterPro" id="IPR018484">
    <property type="entry name" value="FGGY_N"/>
</dbReference>
<evidence type="ECO:0000259" key="5">
    <source>
        <dbReference type="Pfam" id="PF00370"/>
    </source>
</evidence>
<proteinExistence type="inferred from homology"/>
<dbReference type="InterPro" id="IPR018483">
    <property type="entry name" value="Carb_kinase_FGGY_CS"/>
</dbReference>
<gene>
    <name evidence="7" type="ORF">LJ207_07345</name>
</gene>
<dbReference type="AlphaFoldDB" id="A0AAW4WY87"/>
<protein>
    <submittedName>
        <fullName evidence="7">Pentose kinase</fullName>
    </submittedName>
</protein>
<comment type="similarity">
    <text evidence="1 4">Belongs to the FGGY kinase family.</text>
</comment>
<organism evidence="7 8">
    <name type="scientific">Halanaerobium polyolivorans</name>
    <dbReference type="NCBI Taxonomy" id="2886943"/>
    <lineage>
        <taxon>Bacteria</taxon>
        <taxon>Bacillati</taxon>
        <taxon>Bacillota</taxon>
        <taxon>Clostridia</taxon>
        <taxon>Halanaerobiales</taxon>
        <taxon>Halanaerobiaceae</taxon>
        <taxon>Halanaerobium</taxon>
    </lineage>
</organism>
<reference evidence="7 8" key="1">
    <citation type="submission" date="2021-10" db="EMBL/GenBank/DDBJ databases">
        <authorList>
            <person name="Grouzdev D.S."/>
            <person name="Pantiukh K.S."/>
            <person name="Krutkina M.S."/>
        </authorList>
    </citation>
    <scope>NUCLEOTIDE SEQUENCE [LARGE SCALE GENOMIC DNA]</scope>
    <source>
        <strain evidence="7 8">Z-7514</strain>
    </source>
</reference>
<dbReference type="Proteomes" id="UP001199296">
    <property type="component" value="Unassembled WGS sequence"/>
</dbReference>
<dbReference type="Pfam" id="PF02782">
    <property type="entry name" value="FGGY_C"/>
    <property type="match status" value="1"/>
</dbReference>
<evidence type="ECO:0000256" key="4">
    <source>
        <dbReference type="RuleBase" id="RU003733"/>
    </source>
</evidence>
<dbReference type="PIRSF" id="PIRSF000538">
    <property type="entry name" value="GlpK"/>
    <property type="match status" value="1"/>
</dbReference>
<evidence type="ECO:0000313" key="8">
    <source>
        <dbReference type="Proteomes" id="UP001199296"/>
    </source>
</evidence>
<keyword evidence="3 4" id="KW-0418">Kinase</keyword>
<keyword evidence="2 4" id="KW-0808">Transferase</keyword>
<dbReference type="Gene3D" id="3.30.420.40">
    <property type="match status" value="2"/>
</dbReference>
<dbReference type="SUPFAM" id="SSF53067">
    <property type="entry name" value="Actin-like ATPase domain"/>
    <property type="match status" value="2"/>
</dbReference>
<dbReference type="InterPro" id="IPR000577">
    <property type="entry name" value="Carb_kinase_FGGY"/>
</dbReference>
<evidence type="ECO:0000313" key="7">
    <source>
        <dbReference type="EMBL" id="MCC3145136.1"/>
    </source>
</evidence>
<dbReference type="InterPro" id="IPR050406">
    <property type="entry name" value="FGGY_Carb_Kinase"/>
</dbReference>
<comment type="caution">
    <text evidence="7">The sequence shown here is derived from an EMBL/GenBank/DDBJ whole genome shotgun (WGS) entry which is preliminary data.</text>
</comment>
<keyword evidence="8" id="KW-1185">Reference proteome</keyword>
<evidence type="ECO:0000259" key="6">
    <source>
        <dbReference type="Pfam" id="PF02782"/>
    </source>
</evidence>
<evidence type="ECO:0000256" key="2">
    <source>
        <dbReference type="ARBA" id="ARBA00022679"/>
    </source>
</evidence>
<dbReference type="GO" id="GO:0016773">
    <property type="term" value="F:phosphotransferase activity, alcohol group as acceptor"/>
    <property type="evidence" value="ECO:0007669"/>
    <property type="project" value="InterPro"/>
</dbReference>
<accession>A0AAW4WY87</accession>
<evidence type="ECO:0000256" key="1">
    <source>
        <dbReference type="ARBA" id="ARBA00009156"/>
    </source>
</evidence>
<name>A0AAW4WY87_9FIRM</name>
<dbReference type="EMBL" id="JAJFAT010000009">
    <property type="protein sequence ID" value="MCC3145136.1"/>
    <property type="molecule type" value="Genomic_DNA"/>
</dbReference>
<dbReference type="PANTHER" id="PTHR43095">
    <property type="entry name" value="SUGAR KINASE"/>
    <property type="match status" value="1"/>
</dbReference>
<dbReference type="PANTHER" id="PTHR43095:SF5">
    <property type="entry name" value="XYLULOSE KINASE"/>
    <property type="match status" value="1"/>
</dbReference>
<dbReference type="CDD" id="cd07805">
    <property type="entry name" value="ASKHA_NBD_FGGY_CvXK-like"/>
    <property type="match status" value="1"/>
</dbReference>
<feature type="domain" description="Carbohydrate kinase FGGY N-terminal" evidence="5">
    <location>
        <begin position="5"/>
        <end position="250"/>
    </location>
</feature>
<dbReference type="InterPro" id="IPR043129">
    <property type="entry name" value="ATPase_NBD"/>
</dbReference>
<evidence type="ECO:0000256" key="3">
    <source>
        <dbReference type="ARBA" id="ARBA00022777"/>
    </source>
</evidence>
<dbReference type="GO" id="GO:0005975">
    <property type="term" value="P:carbohydrate metabolic process"/>
    <property type="evidence" value="ECO:0007669"/>
    <property type="project" value="InterPro"/>
</dbReference>
<dbReference type="PROSITE" id="PS00445">
    <property type="entry name" value="FGGY_KINASES_2"/>
    <property type="match status" value="1"/>
</dbReference>